<evidence type="ECO:0000256" key="2">
    <source>
        <dbReference type="ARBA" id="ARBA00022759"/>
    </source>
</evidence>
<gene>
    <name evidence="6" type="ORF">UV73_C0005G0024</name>
</gene>
<accession>A0A0G1DJK3</accession>
<keyword evidence="4" id="KW-0812">Transmembrane</keyword>
<keyword evidence="2" id="KW-0255">Endonuclease</keyword>
<dbReference type="InterPro" id="IPR035437">
    <property type="entry name" value="SNase_OB-fold_sf"/>
</dbReference>
<dbReference type="PROSITE" id="PS50830">
    <property type="entry name" value="TNASE_3"/>
    <property type="match status" value="1"/>
</dbReference>
<dbReference type="PANTHER" id="PTHR12302">
    <property type="entry name" value="EBNA2 BINDING PROTEIN P100"/>
    <property type="match status" value="1"/>
</dbReference>
<evidence type="ECO:0000256" key="3">
    <source>
        <dbReference type="ARBA" id="ARBA00022801"/>
    </source>
</evidence>
<dbReference type="GO" id="GO:0004519">
    <property type="term" value="F:endonuclease activity"/>
    <property type="evidence" value="ECO:0007669"/>
    <property type="project" value="UniProtKB-KW"/>
</dbReference>
<evidence type="ECO:0000259" key="5">
    <source>
        <dbReference type="PROSITE" id="PS50830"/>
    </source>
</evidence>
<keyword evidence="3" id="KW-0378">Hydrolase</keyword>
<dbReference type="Proteomes" id="UP000034894">
    <property type="component" value="Unassembled WGS sequence"/>
</dbReference>
<reference evidence="6 7" key="1">
    <citation type="journal article" date="2015" name="Nature">
        <title>rRNA introns, odd ribosomes, and small enigmatic genomes across a large radiation of phyla.</title>
        <authorList>
            <person name="Brown C.T."/>
            <person name="Hug L.A."/>
            <person name="Thomas B.C."/>
            <person name="Sharon I."/>
            <person name="Castelle C.J."/>
            <person name="Singh A."/>
            <person name="Wilkins M.J."/>
            <person name="Williams K.H."/>
            <person name="Banfield J.F."/>
        </authorList>
    </citation>
    <scope>NUCLEOTIDE SEQUENCE [LARGE SCALE GENOMIC DNA]</scope>
</reference>
<dbReference type="SMART" id="SM00318">
    <property type="entry name" value="SNc"/>
    <property type="match status" value="1"/>
</dbReference>
<keyword evidence="4" id="KW-0472">Membrane</keyword>
<evidence type="ECO:0000313" key="6">
    <source>
        <dbReference type="EMBL" id="KKS97747.1"/>
    </source>
</evidence>
<organism evidence="6 7">
    <name type="scientific">Candidatus Gottesmanbacteria bacterium GW2011_GWA2_43_14</name>
    <dbReference type="NCBI Taxonomy" id="1618443"/>
    <lineage>
        <taxon>Bacteria</taxon>
        <taxon>Candidatus Gottesmaniibacteriota</taxon>
    </lineage>
</organism>
<evidence type="ECO:0000313" key="7">
    <source>
        <dbReference type="Proteomes" id="UP000034894"/>
    </source>
</evidence>
<dbReference type="STRING" id="1618443.UV73_C0005G0024"/>
<dbReference type="SUPFAM" id="SSF50199">
    <property type="entry name" value="Staphylococcal nuclease"/>
    <property type="match status" value="1"/>
</dbReference>
<keyword evidence="4" id="KW-1133">Transmembrane helix</keyword>
<dbReference type="InterPro" id="IPR016071">
    <property type="entry name" value="Staphylococal_nuclease_OB-fold"/>
</dbReference>
<name>A0A0G1DJK3_9BACT</name>
<dbReference type="PANTHER" id="PTHR12302:SF3">
    <property type="entry name" value="SERINE_THREONINE-PROTEIN KINASE 31"/>
    <property type="match status" value="1"/>
</dbReference>
<dbReference type="Gene3D" id="2.40.50.90">
    <property type="match status" value="1"/>
</dbReference>
<feature type="domain" description="TNase-like" evidence="5">
    <location>
        <begin position="30"/>
        <end position="151"/>
    </location>
</feature>
<evidence type="ECO:0000256" key="1">
    <source>
        <dbReference type="ARBA" id="ARBA00022722"/>
    </source>
</evidence>
<proteinExistence type="predicted"/>
<feature type="transmembrane region" description="Helical" evidence="4">
    <location>
        <begin position="6"/>
        <end position="23"/>
    </location>
</feature>
<dbReference type="GO" id="GO:0016787">
    <property type="term" value="F:hydrolase activity"/>
    <property type="evidence" value="ECO:0007669"/>
    <property type="project" value="UniProtKB-KW"/>
</dbReference>
<comment type="caution">
    <text evidence="6">The sequence shown here is derived from an EMBL/GenBank/DDBJ whole genome shotgun (WGS) entry which is preliminary data.</text>
</comment>
<keyword evidence="1" id="KW-0540">Nuclease</keyword>
<evidence type="ECO:0000256" key="4">
    <source>
        <dbReference type="SAM" id="Phobius"/>
    </source>
</evidence>
<protein>
    <submittedName>
        <fullName evidence="6">Nuclease</fullName>
    </submittedName>
</protein>
<sequence length="217" mass="24313">MKLFNYFIALIAVISVILNIKLLHDRQNPNEATYKVLEVIDGDTFKVEAGSGERRVRLMAVNAPEAGKCLSDEAREKLSSLVLGKKIVLKDQFSDPYGRIISNVYVGNVYVNREMLRLGLGRMDYYENPQREELKEAYGEARAKKLGIYSGVCLSKSPSSACSIKGNIDGNTRKKIYFLPACRNYSQVTIDLSTDDTWFCTEAEAVRAGFVKSQTCN</sequence>
<dbReference type="AlphaFoldDB" id="A0A0G1DJK3"/>
<dbReference type="EMBL" id="LCFP01000005">
    <property type="protein sequence ID" value="KKS97747.1"/>
    <property type="molecule type" value="Genomic_DNA"/>
</dbReference>
<dbReference type="Pfam" id="PF00565">
    <property type="entry name" value="SNase"/>
    <property type="match status" value="1"/>
</dbReference>